<keyword evidence="11" id="KW-1185">Reference proteome</keyword>
<protein>
    <submittedName>
        <fullName evidence="10">Monovalent cation/H+ antiporter subunit D</fullName>
    </submittedName>
</protein>
<feature type="transmembrane region" description="Helical" evidence="8">
    <location>
        <begin position="204"/>
        <end position="230"/>
    </location>
</feature>
<feature type="domain" description="NADH:quinone oxidoreductase/Mrp antiporter transmembrane" evidence="9">
    <location>
        <begin position="127"/>
        <end position="420"/>
    </location>
</feature>
<evidence type="ECO:0000256" key="4">
    <source>
        <dbReference type="ARBA" id="ARBA00022692"/>
    </source>
</evidence>
<evidence type="ECO:0000256" key="2">
    <source>
        <dbReference type="ARBA" id="ARBA00005346"/>
    </source>
</evidence>
<comment type="subcellular location">
    <subcellularLocation>
        <location evidence="1">Cell membrane</location>
        <topology evidence="1">Multi-pass membrane protein</topology>
    </subcellularLocation>
    <subcellularLocation>
        <location evidence="7">Membrane</location>
        <topology evidence="7">Multi-pass membrane protein</topology>
    </subcellularLocation>
</comment>
<feature type="transmembrane region" description="Helical" evidence="8">
    <location>
        <begin position="6"/>
        <end position="23"/>
    </location>
</feature>
<feature type="transmembrane region" description="Helical" evidence="8">
    <location>
        <begin position="242"/>
        <end position="265"/>
    </location>
</feature>
<evidence type="ECO:0000259" key="9">
    <source>
        <dbReference type="Pfam" id="PF00361"/>
    </source>
</evidence>
<comment type="similarity">
    <text evidence="2">Belongs to the CPA3 antiporters (TC 2.A.63) subunit D family.</text>
</comment>
<feature type="transmembrane region" description="Helical" evidence="8">
    <location>
        <begin position="160"/>
        <end position="184"/>
    </location>
</feature>
<evidence type="ECO:0000256" key="7">
    <source>
        <dbReference type="RuleBase" id="RU000320"/>
    </source>
</evidence>
<reference evidence="10 11" key="1">
    <citation type="submission" date="2021-03" db="EMBL/GenBank/DDBJ databases">
        <title>Thiomicrorhabdus sp.nov.,novel sulfur-oxidizing bacteria isolated from coastal sediment.</title>
        <authorList>
            <person name="Liu X."/>
        </authorList>
    </citation>
    <scope>NUCLEOTIDE SEQUENCE [LARGE SCALE GENOMIC DNA]</scope>
    <source>
        <strain evidence="10 11">6S2-11</strain>
    </source>
</reference>
<comment type="caution">
    <text evidence="10">The sequence shown here is derived from an EMBL/GenBank/DDBJ whole genome shotgun (WGS) entry which is preliminary data.</text>
</comment>
<feature type="transmembrane region" description="Helical" evidence="8">
    <location>
        <begin position="105"/>
        <end position="124"/>
    </location>
</feature>
<feature type="transmembrane region" description="Helical" evidence="8">
    <location>
        <begin position="372"/>
        <end position="392"/>
    </location>
</feature>
<feature type="transmembrane region" description="Helical" evidence="8">
    <location>
        <begin position="277"/>
        <end position="297"/>
    </location>
</feature>
<feature type="transmembrane region" description="Helical" evidence="8">
    <location>
        <begin position="459"/>
        <end position="482"/>
    </location>
</feature>
<dbReference type="PANTHER" id="PTHR42703:SF1">
    <property type="entry name" value="NA(+)_H(+) ANTIPORTER SUBUNIT D1"/>
    <property type="match status" value="1"/>
</dbReference>
<keyword evidence="4 7" id="KW-0812">Transmembrane</keyword>
<dbReference type="InterPro" id="IPR003918">
    <property type="entry name" value="NADH_UbQ_OxRdtase"/>
</dbReference>
<keyword evidence="5 8" id="KW-1133">Transmembrane helix</keyword>
<feature type="transmembrane region" description="Helical" evidence="8">
    <location>
        <begin position="304"/>
        <end position="322"/>
    </location>
</feature>
<dbReference type="PANTHER" id="PTHR42703">
    <property type="entry name" value="NADH DEHYDROGENASE"/>
    <property type="match status" value="1"/>
</dbReference>
<feature type="transmembrane region" description="Helical" evidence="8">
    <location>
        <begin position="35"/>
        <end position="53"/>
    </location>
</feature>
<keyword evidence="3" id="KW-1003">Cell membrane</keyword>
<dbReference type="Proteomes" id="UP000664835">
    <property type="component" value="Unassembled WGS sequence"/>
</dbReference>
<feature type="transmembrane region" description="Helical" evidence="8">
    <location>
        <begin position="412"/>
        <end position="438"/>
    </location>
</feature>
<dbReference type="EMBL" id="JAGETV010000010">
    <property type="protein sequence ID" value="MBO1927361.1"/>
    <property type="molecule type" value="Genomic_DNA"/>
</dbReference>
<gene>
    <name evidence="10" type="ORF">J3998_07190</name>
</gene>
<dbReference type="InterPro" id="IPR001750">
    <property type="entry name" value="ND/Mrp_TM"/>
</dbReference>
<name>A0ABS3Q505_9GAMM</name>
<evidence type="ECO:0000256" key="1">
    <source>
        <dbReference type="ARBA" id="ARBA00004651"/>
    </source>
</evidence>
<dbReference type="Pfam" id="PF00361">
    <property type="entry name" value="Proton_antipo_M"/>
    <property type="match status" value="1"/>
</dbReference>
<keyword evidence="6 8" id="KW-0472">Membrane</keyword>
<feature type="transmembrane region" description="Helical" evidence="8">
    <location>
        <begin position="130"/>
        <end position="148"/>
    </location>
</feature>
<proteinExistence type="inferred from homology"/>
<feature type="transmembrane region" description="Helical" evidence="8">
    <location>
        <begin position="334"/>
        <end position="352"/>
    </location>
</feature>
<sequence>MNLNPVIWPLLLPLLSAIVLLLVGKLPKVQRGINLLSGTLLVVFSLNAMQFALSNDPQAYALGNWPAPFGIILVLDQLSALMLVITSLLAIAALWFAIRQNSDRLGANFHVLWQLQLFGLNGAFLTGDLFNLFVFFEVLLLASYGLLLHGGGRRKTKAGLHYVALNLLGSTLFLFAVGALYGTLGTLNMADLAQKIAVIPEQNQALVASAGLLLLVVFAIKAAMFPLYLWLPQAYANTTAPVAALFAIMTKVGIYAIIRVHGMLFGEGAGELAGLHFSWLLWLGLATLLFAAFGALAAASLRQLVAYLVVASVATLLVAIGINQPESMPATLFYLIHSTFIAGGLFLLADYIRQGRPQHADKLLPDFAMPRIALIGSVFLFGSIAISGMPPLSGFFGKLLILRSALQHPDFWWILTTILSTSLLIIIALVRAGSVIFYQTLPQEKCHTRDGTAICANPSINMLGCGSIVGLLSIGVILTLFAQPIFSLTESISQQLADNKRYQQQVLQLQPKDNPHKTLHWEGIQ</sequence>
<dbReference type="RefSeq" id="WP_208149304.1">
    <property type="nucleotide sequence ID" value="NZ_JAGETV010000010.1"/>
</dbReference>
<evidence type="ECO:0000256" key="8">
    <source>
        <dbReference type="SAM" id="Phobius"/>
    </source>
</evidence>
<organism evidence="10 11">
    <name type="scientific">Thiomicrorhabdus marina</name>
    <dbReference type="NCBI Taxonomy" id="2818442"/>
    <lineage>
        <taxon>Bacteria</taxon>
        <taxon>Pseudomonadati</taxon>
        <taxon>Pseudomonadota</taxon>
        <taxon>Gammaproteobacteria</taxon>
        <taxon>Thiotrichales</taxon>
        <taxon>Piscirickettsiaceae</taxon>
        <taxon>Thiomicrorhabdus</taxon>
    </lineage>
</organism>
<evidence type="ECO:0000313" key="11">
    <source>
        <dbReference type="Proteomes" id="UP000664835"/>
    </source>
</evidence>
<dbReference type="PRINTS" id="PR01437">
    <property type="entry name" value="NUOXDRDTASE4"/>
</dbReference>
<dbReference type="NCBIfam" id="NF009309">
    <property type="entry name" value="PRK12666.1"/>
    <property type="match status" value="1"/>
</dbReference>
<evidence type="ECO:0000256" key="3">
    <source>
        <dbReference type="ARBA" id="ARBA00022475"/>
    </source>
</evidence>
<feature type="transmembrane region" description="Helical" evidence="8">
    <location>
        <begin position="65"/>
        <end position="98"/>
    </location>
</feature>
<evidence type="ECO:0000313" key="10">
    <source>
        <dbReference type="EMBL" id="MBO1927361.1"/>
    </source>
</evidence>
<evidence type="ECO:0000256" key="6">
    <source>
        <dbReference type="ARBA" id="ARBA00023136"/>
    </source>
</evidence>
<dbReference type="InterPro" id="IPR050586">
    <property type="entry name" value="CPA3_Na-H_Antiporter_D"/>
</dbReference>
<accession>A0ABS3Q505</accession>
<evidence type="ECO:0000256" key="5">
    <source>
        <dbReference type="ARBA" id="ARBA00022989"/>
    </source>
</evidence>